<comment type="caution">
    <text evidence="2">The sequence shown here is derived from an EMBL/GenBank/DDBJ whole genome shotgun (WGS) entry which is preliminary data.</text>
</comment>
<keyword evidence="1" id="KW-1133">Transmembrane helix</keyword>
<sequence length="108" mass="12200">MAKKDTTQFSPVILGFLQALGVTLYCSLVGVIFWKGNEIFGKVDRYVGPVMFLLLFIASAMICGLMVFYQPYLLFFDGKKKEALKTVVNTAAWLFVAFLLLLVFMLVR</sequence>
<accession>A0A2H0WNC3</accession>
<keyword evidence="1" id="KW-0472">Membrane</keyword>
<dbReference type="EMBL" id="PEZJ01000007">
    <property type="protein sequence ID" value="PIS14127.1"/>
    <property type="molecule type" value="Genomic_DNA"/>
</dbReference>
<evidence type="ECO:0000313" key="3">
    <source>
        <dbReference type="Proteomes" id="UP000230033"/>
    </source>
</evidence>
<organism evidence="2 3">
    <name type="scientific">Candidatus Shapirobacteria bacterium CG09_land_8_20_14_0_10_47_13</name>
    <dbReference type="NCBI Taxonomy" id="1974481"/>
    <lineage>
        <taxon>Bacteria</taxon>
        <taxon>Candidatus Shapironibacteriota</taxon>
    </lineage>
</organism>
<protein>
    <submittedName>
        <fullName evidence="2">Uncharacterized protein</fullName>
    </submittedName>
</protein>
<feature type="transmembrane region" description="Helical" evidence="1">
    <location>
        <begin position="90"/>
        <end position="107"/>
    </location>
</feature>
<feature type="transmembrane region" description="Helical" evidence="1">
    <location>
        <begin position="12"/>
        <end position="34"/>
    </location>
</feature>
<gene>
    <name evidence="2" type="ORF">COT65_00510</name>
</gene>
<reference evidence="3" key="1">
    <citation type="submission" date="2017-09" db="EMBL/GenBank/DDBJ databases">
        <title>Depth-based differentiation of microbial function through sediment-hosted aquifers and enrichment of novel symbionts in the deep terrestrial subsurface.</title>
        <authorList>
            <person name="Probst A.J."/>
            <person name="Ladd B."/>
            <person name="Jarett J.K."/>
            <person name="Geller-Mcgrath D.E."/>
            <person name="Sieber C.M.K."/>
            <person name="Emerson J.B."/>
            <person name="Anantharaman K."/>
            <person name="Thomas B.C."/>
            <person name="Malmstrom R."/>
            <person name="Stieglmeier M."/>
            <person name="Klingl A."/>
            <person name="Woyke T."/>
            <person name="Ryan C.M."/>
            <person name="Banfield J.F."/>
        </authorList>
    </citation>
    <scope>NUCLEOTIDE SEQUENCE [LARGE SCALE GENOMIC DNA]</scope>
</reference>
<evidence type="ECO:0000256" key="1">
    <source>
        <dbReference type="SAM" id="Phobius"/>
    </source>
</evidence>
<dbReference type="Proteomes" id="UP000230033">
    <property type="component" value="Unassembled WGS sequence"/>
</dbReference>
<keyword evidence="1" id="KW-0812">Transmembrane</keyword>
<evidence type="ECO:0000313" key="2">
    <source>
        <dbReference type="EMBL" id="PIS14127.1"/>
    </source>
</evidence>
<name>A0A2H0WNC3_9BACT</name>
<proteinExistence type="predicted"/>
<feature type="transmembrane region" description="Helical" evidence="1">
    <location>
        <begin position="46"/>
        <end position="70"/>
    </location>
</feature>
<dbReference type="AlphaFoldDB" id="A0A2H0WNC3"/>